<gene>
    <name evidence="1" type="ORF">M404DRAFT_491764</name>
</gene>
<name>A0A0C3K8Y1_PISTI</name>
<reference evidence="2" key="2">
    <citation type="submission" date="2015-01" db="EMBL/GenBank/DDBJ databases">
        <title>Evolutionary Origins and Diversification of the Mycorrhizal Mutualists.</title>
        <authorList>
            <consortium name="DOE Joint Genome Institute"/>
            <consortium name="Mycorrhizal Genomics Consortium"/>
            <person name="Kohler A."/>
            <person name="Kuo A."/>
            <person name="Nagy L.G."/>
            <person name="Floudas D."/>
            <person name="Copeland A."/>
            <person name="Barry K.W."/>
            <person name="Cichocki N."/>
            <person name="Veneault-Fourrey C."/>
            <person name="LaButti K."/>
            <person name="Lindquist E.A."/>
            <person name="Lipzen A."/>
            <person name="Lundell T."/>
            <person name="Morin E."/>
            <person name="Murat C."/>
            <person name="Riley R."/>
            <person name="Ohm R."/>
            <person name="Sun H."/>
            <person name="Tunlid A."/>
            <person name="Henrissat B."/>
            <person name="Grigoriev I.V."/>
            <person name="Hibbett D.S."/>
            <person name="Martin F."/>
        </authorList>
    </citation>
    <scope>NUCLEOTIDE SEQUENCE [LARGE SCALE GENOMIC DNA]</scope>
    <source>
        <strain evidence="2">Marx 270</strain>
    </source>
</reference>
<organism evidence="1 2">
    <name type="scientific">Pisolithus tinctorius Marx 270</name>
    <dbReference type="NCBI Taxonomy" id="870435"/>
    <lineage>
        <taxon>Eukaryota</taxon>
        <taxon>Fungi</taxon>
        <taxon>Dikarya</taxon>
        <taxon>Basidiomycota</taxon>
        <taxon>Agaricomycotina</taxon>
        <taxon>Agaricomycetes</taxon>
        <taxon>Agaricomycetidae</taxon>
        <taxon>Boletales</taxon>
        <taxon>Sclerodermatineae</taxon>
        <taxon>Pisolithaceae</taxon>
        <taxon>Pisolithus</taxon>
    </lineage>
</organism>
<dbReference type="InParanoid" id="A0A0C3K8Y1"/>
<evidence type="ECO:0000313" key="1">
    <source>
        <dbReference type="EMBL" id="KIO06057.1"/>
    </source>
</evidence>
<keyword evidence="2" id="KW-1185">Reference proteome</keyword>
<evidence type="ECO:0000313" key="2">
    <source>
        <dbReference type="Proteomes" id="UP000054217"/>
    </source>
</evidence>
<sequence length="79" mass="9108">MIHSKSMYLTALYISTVERAKGKARCGEAGAESTKKILILSRRCRERRKTKVIESNQDKDVRYKSQIHSPRFSMGRCTD</sequence>
<accession>A0A0C3K8Y1</accession>
<dbReference type="AlphaFoldDB" id="A0A0C3K8Y1"/>
<proteinExistence type="predicted"/>
<dbReference type="HOGENOM" id="CLU_2606966_0_0_1"/>
<dbReference type="EMBL" id="KN831964">
    <property type="protein sequence ID" value="KIO06057.1"/>
    <property type="molecule type" value="Genomic_DNA"/>
</dbReference>
<protein>
    <submittedName>
        <fullName evidence="1">Uncharacterized protein</fullName>
    </submittedName>
</protein>
<reference evidence="1 2" key="1">
    <citation type="submission" date="2014-04" db="EMBL/GenBank/DDBJ databases">
        <authorList>
            <consortium name="DOE Joint Genome Institute"/>
            <person name="Kuo A."/>
            <person name="Kohler A."/>
            <person name="Costa M.D."/>
            <person name="Nagy L.G."/>
            <person name="Floudas D."/>
            <person name="Copeland A."/>
            <person name="Barry K.W."/>
            <person name="Cichocki N."/>
            <person name="Veneault-Fourrey C."/>
            <person name="LaButti K."/>
            <person name="Lindquist E.A."/>
            <person name="Lipzen A."/>
            <person name="Lundell T."/>
            <person name="Morin E."/>
            <person name="Murat C."/>
            <person name="Sun H."/>
            <person name="Tunlid A."/>
            <person name="Henrissat B."/>
            <person name="Grigoriev I.V."/>
            <person name="Hibbett D.S."/>
            <person name="Martin F."/>
            <person name="Nordberg H.P."/>
            <person name="Cantor M.N."/>
            <person name="Hua S.X."/>
        </authorList>
    </citation>
    <scope>NUCLEOTIDE SEQUENCE [LARGE SCALE GENOMIC DNA]</scope>
    <source>
        <strain evidence="1 2">Marx 270</strain>
    </source>
</reference>
<dbReference type="Proteomes" id="UP000054217">
    <property type="component" value="Unassembled WGS sequence"/>
</dbReference>